<keyword evidence="1" id="KW-0812">Transmembrane</keyword>
<evidence type="ECO:0008006" key="4">
    <source>
        <dbReference type="Google" id="ProtNLM"/>
    </source>
</evidence>
<feature type="transmembrane region" description="Helical" evidence="1">
    <location>
        <begin position="56"/>
        <end position="81"/>
    </location>
</feature>
<dbReference type="AlphaFoldDB" id="A0A250XNT1"/>
<organism evidence="2 3">
    <name type="scientific">Chlamydomonas eustigma</name>
    <dbReference type="NCBI Taxonomy" id="1157962"/>
    <lineage>
        <taxon>Eukaryota</taxon>
        <taxon>Viridiplantae</taxon>
        <taxon>Chlorophyta</taxon>
        <taxon>core chlorophytes</taxon>
        <taxon>Chlorophyceae</taxon>
        <taxon>CS clade</taxon>
        <taxon>Chlamydomonadales</taxon>
        <taxon>Chlamydomonadaceae</taxon>
        <taxon>Chlamydomonas</taxon>
    </lineage>
</organism>
<evidence type="ECO:0000256" key="1">
    <source>
        <dbReference type="SAM" id="Phobius"/>
    </source>
</evidence>
<evidence type="ECO:0000313" key="2">
    <source>
        <dbReference type="EMBL" id="GAX84653.1"/>
    </source>
</evidence>
<proteinExistence type="predicted"/>
<sequence length="907" mass="99413">MKFFSLKFFSQSKSSVDRGLIKKKYGRFRQRCMDSLFSLDMYGYTPSLIVSEFKTVVSLGISLLLIASFLTFMAYTTYIFVVAPVGQTETTVLHVQEVTLLPSSSVSEPKTQMPLPQRSLQTVCFKQFGVLLLLGNGSYVNWGTAENQFAVSYSQSTICNSNAVDKSSDSFPFKSCAFEGTRNIANEQVTLCADWDAAISVLQQKNNTAANPCALSLKEGEHDVPVPRVVGTFYNNEYSYITATVSVNNSLLSTASQIDNLFKGSVQIFMMYNFTSAGSLAKGEDKLNKNLVWSVRANLYPNITLKAEVLLMARTLRVHNYGWDVSSLETDLLDYQPDNVISYISLPSSPAPGWTDIAKVFLHWDTNDAELELIPPMDALTLLSNWGGFLSLLLSLGLPAVMINQHIFQSTVKDLLLTDKITFDEQVRQRRSHAVKKVYQDQGGKLKTTSFTKSRSVTNGTLIKPLAGMGRRASSPQPQPIAEAKEQTSEVLSSSVIGTFREAASLHDASMPCIDSRGNAEIRPDRAGAGLPLDKSLQLAAPPAPYGTVNSEQGVMNDGVAGPPSRIPKKRMQDLANMFADNNSGNKKFGRQASNRSAYAASIVVHYKGDCFADEDEEDDNYQDVVRHATSECNALLHLRQVVHLVQQNCPGWTLWSHEIDHLSEEEEEEEEETVGEVLSNTHINKSNIASIKALNDQIRTKSALRQSGLAEAASAVAHNDKIVGGWRGTKSLTSHPHDAHQNHLDEAAKSIDNKEQVVATDVKERQHSWLPWKGGKFGNIQSSQSGSFGSNSGSVPVLYEGLAAAAPSSPLKIAMSQFENPAYDSNSLDFAEKISSHPIEDVSAAWASIKEQDVTVSYASNEATITRQTAHTGQSDGSALSTSNPDPSWYAWGLWPKTVPQKEGQL</sequence>
<evidence type="ECO:0000313" key="3">
    <source>
        <dbReference type="Proteomes" id="UP000232323"/>
    </source>
</evidence>
<gene>
    <name evidence="2" type="ORF">CEUSTIGMA_g12074.t1</name>
</gene>
<accession>A0A250XNT1</accession>
<dbReference type="Proteomes" id="UP000232323">
    <property type="component" value="Unassembled WGS sequence"/>
</dbReference>
<name>A0A250XNT1_9CHLO</name>
<dbReference type="OrthoDB" id="561259at2759"/>
<keyword evidence="1" id="KW-1133">Transmembrane helix</keyword>
<protein>
    <recommendedName>
        <fullName evidence="4">Transmembrane protein</fullName>
    </recommendedName>
</protein>
<comment type="caution">
    <text evidence="2">The sequence shown here is derived from an EMBL/GenBank/DDBJ whole genome shotgun (WGS) entry which is preliminary data.</text>
</comment>
<keyword evidence="1" id="KW-0472">Membrane</keyword>
<reference evidence="2 3" key="1">
    <citation type="submission" date="2017-08" db="EMBL/GenBank/DDBJ databases">
        <title>Acidophilic green algal genome provides insights into adaptation to an acidic environment.</title>
        <authorList>
            <person name="Hirooka S."/>
            <person name="Hirose Y."/>
            <person name="Kanesaki Y."/>
            <person name="Higuchi S."/>
            <person name="Fujiwara T."/>
            <person name="Onuma R."/>
            <person name="Era A."/>
            <person name="Ohbayashi R."/>
            <person name="Uzuka A."/>
            <person name="Nozaki H."/>
            <person name="Yoshikawa H."/>
            <person name="Miyagishima S.Y."/>
        </authorList>
    </citation>
    <scope>NUCLEOTIDE SEQUENCE [LARGE SCALE GENOMIC DNA]</scope>
    <source>
        <strain evidence="2 3">NIES-2499</strain>
    </source>
</reference>
<keyword evidence="3" id="KW-1185">Reference proteome</keyword>
<dbReference type="EMBL" id="BEGY01000131">
    <property type="protein sequence ID" value="GAX84653.1"/>
    <property type="molecule type" value="Genomic_DNA"/>
</dbReference>